<protein>
    <recommendedName>
        <fullName evidence="4">SnoaL-like domain-containing protein</fullName>
    </recommendedName>
</protein>
<proteinExistence type="predicted"/>
<sequence>MASTEPHPDPVALTASNNTSKVDYTPYPEKSIPVSSEQQATVDAICRLYSGSASKDDMQVYAPTAIYDDPWSYCDNRYKVAGQWYGIPKIMASSRTLATEIVDASPSLLVFKLRQEYTPRVLNIGKAVNSLVSLSLDKEGKVTYHKDMWNEKDYSHEGLGKVMKTLNGDYLTKITRPEGDL</sequence>
<dbReference type="PANTHER" id="PTHR34213:SF2">
    <property type="entry name" value="NUCLEAR TRANSPORT FACTOR 2 (NTF2) FAMILY PROTEIN"/>
    <property type="match status" value="1"/>
</dbReference>
<organism evidence="2 3">
    <name type="scientific">Lophium mytilinum</name>
    <dbReference type="NCBI Taxonomy" id="390894"/>
    <lineage>
        <taxon>Eukaryota</taxon>
        <taxon>Fungi</taxon>
        <taxon>Dikarya</taxon>
        <taxon>Ascomycota</taxon>
        <taxon>Pezizomycotina</taxon>
        <taxon>Dothideomycetes</taxon>
        <taxon>Pleosporomycetidae</taxon>
        <taxon>Mytilinidiales</taxon>
        <taxon>Mytilinidiaceae</taxon>
        <taxon>Lophium</taxon>
    </lineage>
</organism>
<evidence type="ECO:0000313" key="2">
    <source>
        <dbReference type="EMBL" id="KAF2493974.1"/>
    </source>
</evidence>
<dbReference type="OrthoDB" id="2400485at2759"/>
<feature type="region of interest" description="Disordered" evidence="1">
    <location>
        <begin position="1"/>
        <end position="33"/>
    </location>
</feature>
<dbReference type="Proteomes" id="UP000799750">
    <property type="component" value="Unassembled WGS sequence"/>
</dbReference>
<dbReference type="PANTHER" id="PTHR34213">
    <property type="entry name" value="NUCLEAR TRANSPORT FACTOR 2 (NTF2) FAMILY PROTEIN"/>
    <property type="match status" value="1"/>
</dbReference>
<evidence type="ECO:0008006" key="4">
    <source>
        <dbReference type="Google" id="ProtNLM"/>
    </source>
</evidence>
<gene>
    <name evidence="2" type="ORF">BU16DRAFT_528142</name>
</gene>
<keyword evidence="3" id="KW-1185">Reference proteome</keyword>
<reference evidence="2" key="1">
    <citation type="journal article" date="2020" name="Stud. Mycol.">
        <title>101 Dothideomycetes genomes: a test case for predicting lifestyles and emergence of pathogens.</title>
        <authorList>
            <person name="Haridas S."/>
            <person name="Albert R."/>
            <person name="Binder M."/>
            <person name="Bloem J."/>
            <person name="Labutti K."/>
            <person name="Salamov A."/>
            <person name="Andreopoulos B."/>
            <person name="Baker S."/>
            <person name="Barry K."/>
            <person name="Bills G."/>
            <person name="Bluhm B."/>
            <person name="Cannon C."/>
            <person name="Castanera R."/>
            <person name="Culley D."/>
            <person name="Daum C."/>
            <person name="Ezra D."/>
            <person name="Gonzalez J."/>
            <person name="Henrissat B."/>
            <person name="Kuo A."/>
            <person name="Liang C."/>
            <person name="Lipzen A."/>
            <person name="Lutzoni F."/>
            <person name="Magnuson J."/>
            <person name="Mondo S."/>
            <person name="Nolan M."/>
            <person name="Ohm R."/>
            <person name="Pangilinan J."/>
            <person name="Park H.-J."/>
            <person name="Ramirez L."/>
            <person name="Alfaro M."/>
            <person name="Sun H."/>
            <person name="Tritt A."/>
            <person name="Yoshinaga Y."/>
            <person name="Zwiers L.-H."/>
            <person name="Turgeon B."/>
            <person name="Goodwin S."/>
            <person name="Spatafora J."/>
            <person name="Crous P."/>
            <person name="Grigoriev I."/>
        </authorList>
    </citation>
    <scope>NUCLEOTIDE SEQUENCE</scope>
    <source>
        <strain evidence="2">CBS 269.34</strain>
    </source>
</reference>
<name>A0A6A6QPA8_9PEZI</name>
<evidence type="ECO:0000256" key="1">
    <source>
        <dbReference type="SAM" id="MobiDB-lite"/>
    </source>
</evidence>
<dbReference type="AlphaFoldDB" id="A0A6A6QPA8"/>
<accession>A0A6A6QPA8</accession>
<evidence type="ECO:0000313" key="3">
    <source>
        <dbReference type="Proteomes" id="UP000799750"/>
    </source>
</evidence>
<dbReference type="EMBL" id="MU004191">
    <property type="protein sequence ID" value="KAF2493974.1"/>
    <property type="molecule type" value="Genomic_DNA"/>
</dbReference>